<proteinExistence type="predicted"/>
<reference evidence="2" key="1">
    <citation type="submission" date="2016-10" db="EMBL/GenBank/DDBJ databases">
        <authorList>
            <person name="Varghese N."/>
            <person name="Submissions S."/>
        </authorList>
    </citation>
    <scope>NUCLEOTIDE SEQUENCE [LARGE SCALE GENOMIC DNA]</scope>
    <source>
        <strain evidence="2">DSM 16199</strain>
    </source>
</reference>
<evidence type="ECO:0000313" key="2">
    <source>
        <dbReference type="Proteomes" id="UP000199550"/>
    </source>
</evidence>
<evidence type="ECO:0000313" key="1">
    <source>
        <dbReference type="EMBL" id="SFL25220.1"/>
    </source>
</evidence>
<keyword evidence="2" id="KW-1185">Reference proteome</keyword>
<accession>A0A1I4G6U4</accession>
<dbReference type="Proteomes" id="UP000199550">
    <property type="component" value="Unassembled WGS sequence"/>
</dbReference>
<sequence length="76" mass="7869">MPMLGTCNNAAAPAGTGCADFLDLGGPPKMKRRKSSGHRLTTPAPITAPDMALGCNRNVKLFIDLCEEVGGNVARA</sequence>
<dbReference type="AlphaFoldDB" id="A0A1I4G6U4"/>
<protein>
    <submittedName>
        <fullName evidence="1">Uncharacterized protein</fullName>
    </submittedName>
</protein>
<organism evidence="1 2">
    <name type="scientific">Loktanella salsilacus</name>
    <dbReference type="NCBI Taxonomy" id="195913"/>
    <lineage>
        <taxon>Bacteria</taxon>
        <taxon>Pseudomonadati</taxon>
        <taxon>Pseudomonadota</taxon>
        <taxon>Alphaproteobacteria</taxon>
        <taxon>Rhodobacterales</taxon>
        <taxon>Roseobacteraceae</taxon>
        <taxon>Loktanella</taxon>
    </lineage>
</organism>
<dbReference type="EMBL" id="FOTF01000011">
    <property type="protein sequence ID" value="SFL25220.1"/>
    <property type="molecule type" value="Genomic_DNA"/>
</dbReference>
<dbReference type="STRING" id="195913.SAMN04488004_111115"/>
<gene>
    <name evidence="1" type="ORF">SAMN04488004_111115</name>
</gene>
<name>A0A1I4G6U4_9RHOB</name>